<dbReference type="Pfam" id="PF01814">
    <property type="entry name" value="Hemerythrin"/>
    <property type="match status" value="1"/>
</dbReference>
<dbReference type="Gene3D" id="1.20.120.520">
    <property type="entry name" value="nmb1532 protein domain like"/>
    <property type="match status" value="1"/>
</dbReference>
<dbReference type="EMBL" id="JBIASD010000004">
    <property type="protein sequence ID" value="MFF3665664.1"/>
    <property type="molecule type" value="Genomic_DNA"/>
</dbReference>
<sequence>MPDQPHAATASERSRLTAFGDHLITLHDELRRDIAALREEASRLSADGDIPDPLLLPERLHSHCLSFCEALDAHHTTEDRSVFPFLAQEHPELSEVLDRLTSDHRIMASLLADLRKAAATPSAPDFPTDLERLSVELITHLEREEHYLVPVLNSLTHFPGH</sequence>
<comment type="caution">
    <text evidence="2">The sequence shown here is derived from an EMBL/GenBank/DDBJ whole genome shotgun (WGS) entry which is preliminary data.</text>
</comment>
<dbReference type="InterPro" id="IPR053206">
    <property type="entry name" value="Dimeric_xanthone_biosynth"/>
</dbReference>
<accession>A0ABW6SL28</accession>
<dbReference type="PANTHER" id="PTHR38048:SF2">
    <property type="entry name" value="HEMERYTHRIN-LIKE DOMAIN-CONTAINING PROTEIN"/>
    <property type="match status" value="1"/>
</dbReference>
<feature type="domain" description="Hemerythrin-like" evidence="1">
    <location>
        <begin position="22"/>
        <end position="152"/>
    </location>
</feature>
<organism evidence="2 3">
    <name type="scientific">Microtetraspora malaysiensis</name>
    <dbReference type="NCBI Taxonomy" id="161358"/>
    <lineage>
        <taxon>Bacteria</taxon>
        <taxon>Bacillati</taxon>
        <taxon>Actinomycetota</taxon>
        <taxon>Actinomycetes</taxon>
        <taxon>Streptosporangiales</taxon>
        <taxon>Streptosporangiaceae</taxon>
        <taxon>Microtetraspora</taxon>
    </lineage>
</organism>
<dbReference type="PANTHER" id="PTHR38048">
    <property type="entry name" value="EXPRESSED PROTEIN"/>
    <property type="match status" value="1"/>
</dbReference>
<dbReference type="CDD" id="cd12108">
    <property type="entry name" value="Hr-like"/>
    <property type="match status" value="1"/>
</dbReference>
<gene>
    <name evidence="2" type="ORF">ACFYXI_08710</name>
</gene>
<protein>
    <submittedName>
        <fullName evidence="2">Hemerythrin domain-containing protein</fullName>
    </submittedName>
</protein>
<reference evidence="2 3" key="1">
    <citation type="submission" date="2024-10" db="EMBL/GenBank/DDBJ databases">
        <title>The Natural Products Discovery Center: Release of the First 8490 Sequenced Strains for Exploring Actinobacteria Biosynthetic Diversity.</title>
        <authorList>
            <person name="Kalkreuter E."/>
            <person name="Kautsar S.A."/>
            <person name="Yang D."/>
            <person name="Bader C.D."/>
            <person name="Teijaro C.N."/>
            <person name="Fluegel L."/>
            <person name="Davis C.M."/>
            <person name="Simpson J.R."/>
            <person name="Lauterbach L."/>
            <person name="Steele A.D."/>
            <person name="Gui C."/>
            <person name="Meng S."/>
            <person name="Li G."/>
            <person name="Viehrig K."/>
            <person name="Ye F."/>
            <person name="Su P."/>
            <person name="Kiefer A.F."/>
            <person name="Nichols A."/>
            <person name="Cepeda A.J."/>
            <person name="Yan W."/>
            <person name="Fan B."/>
            <person name="Jiang Y."/>
            <person name="Adhikari A."/>
            <person name="Zheng C.-J."/>
            <person name="Schuster L."/>
            <person name="Cowan T.M."/>
            <person name="Smanski M.J."/>
            <person name="Chevrette M.G."/>
            <person name="De Carvalho L.P.S."/>
            <person name="Shen B."/>
        </authorList>
    </citation>
    <scope>NUCLEOTIDE SEQUENCE [LARGE SCALE GENOMIC DNA]</scope>
    <source>
        <strain evidence="2 3">NPDC002173</strain>
    </source>
</reference>
<dbReference type="Proteomes" id="UP001602013">
    <property type="component" value="Unassembled WGS sequence"/>
</dbReference>
<proteinExistence type="predicted"/>
<dbReference type="InterPro" id="IPR012312">
    <property type="entry name" value="Hemerythrin-like"/>
</dbReference>
<evidence type="ECO:0000313" key="3">
    <source>
        <dbReference type="Proteomes" id="UP001602013"/>
    </source>
</evidence>
<keyword evidence="3" id="KW-1185">Reference proteome</keyword>
<evidence type="ECO:0000313" key="2">
    <source>
        <dbReference type="EMBL" id="MFF3665664.1"/>
    </source>
</evidence>
<dbReference type="RefSeq" id="WP_387409744.1">
    <property type="nucleotide sequence ID" value="NZ_JBIASD010000004.1"/>
</dbReference>
<evidence type="ECO:0000259" key="1">
    <source>
        <dbReference type="Pfam" id="PF01814"/>
    </source>
</evidence>
<name>A0ABW6SL28_9ACTN</name>